<feature type="signal peptide" evidence="6">
    <location>
        <begin position="1"/>
        <end position="28"/>
    </location>
</feature>
<dbReference type="EC" id="5.2.1.8" evidence="4"/>
<feature type="region of interest" description="Disordered" evidence="5">
    <location>
        <begin position="211"/>
        <end position="230"/>
    </location>
</feature>
<feature type="chain" id="PRO_5030974215" description="peptidylprolyl isomerase" evidence="6">
    <location>
        <begin position="29"/>
        <end position="374"/>
    </location>
</feature>
<name>A0A7S0T8A2_9STRA</name>
<dbReference type="InterPro" id="IPR001179">
    <property type="entry name" value="PPIase_FKBP_dom"/>
</dbReference>
<dbReference type="PANTHER" id="PTHR46222:SF3">
    <property type="entry name" value="PEPTIDYLPROLYL ISOMERASE"/>
    <property type="match status" value="1"/>
</dbReference>
<evidence type="ECO:0000256" key="5">
    <source>
        <dbReference type="SAM" id="MobiDB-lite"/>
    </source>
</evidence>
<organism evidence="8">
    <name type="scientific">Pseudo-nitzschia delicatissima</name>
    <dbReference type="NCBI Taxonomy" id="44447"/>
    <lineage>
        <taxon>Eukaryota</taxon>
        <taxon>Sar</taxon>
        <taxon>Stramenopiles</taxon>
        <taxon>Ochrophyta</taxon>
        <taxon>Bacillariophyta</taxon>
        <taxon>Bacillariophyceae</taxon>
        <taxon>Bacillariophycidae</taxon>
        <taxon>Bacillariales</taxon>
        <taxon>Bacillariaceae</taxon>
        <taxon>Pseudo-nitzschia</taxon>
    </lineage>
</organism>
<keyword evidence="2" id="KW-0677">Repeat</keyword>
<dbReference type="AlphaFoldDB" id="A0A7S0T8A2"/>
<dbReference type="PROSITE" id="PS50059">
    <property type="entry name" value="FKBP_PPIASE"/>
    <property type="match status" value="1"/>
</dbReference>
<sequence>MVVFIPLPIRNSMYFFLILILMATRCDSWNIRTDIQHSRRNIRPLLSRQNRNSALFSQPKGHDHRQHLGKTDRTKGISRRNLFFESMITTQALCTLPNTAIASSPNGVVTVRLESKTDILGVEIYDTTLRGKNIVAIRSIVVPNKNNQFLMEGMVLRPRSGGSITAKELAQILRSGPFPLEVDFVNLAAGGDAISDMGTSIVTPKDALELAQRTENSSSNTSNSLQQQKGGGFSITTLQETQQMCAIRSRRNDVLEIEYEASYVTGDENGWSKKVIYDASAFRGTGNRPYQMVLGSGDMIPGVDQGLYDMCPGEKRLLTIPPVLGHGPNSRKLYRIPDNYKNLEWEVGLVTIDSTIREDNNDVSREDRESRFAY</sequence>
<evidence type="ECO:0000259" key="7">
    <source>
        <dbReference type="PROSITE" id="PS50059"/>
    </source>
</evidence>
<dbReference type="PANTHER" id="PTHR46222">
    <property type="entry name" value="PEPTIDYL-PROLYL CIS-TRANS ISOMERASE FKBP7/14"/>
    <property type="match status" value="1"/>
</dbReference>
<keyword evidence="4" id="KW-0413">Isomerase</keyword>
<proteinExistence type="predicted"/>
<evidence type="ECO:0000313" key="8">
    <source>
        <dbReference type="EMBL" id="CAD8728547.1"/>
    </source>
</evidence>
<evidence type="ECO:0000256" key="6">
    <source>
        <dbReference type="SAM" id="SignalP"/>
    </source>
</evidence>
<dbReference type="InterPro" id="IPR052273">
    <property type="entry name" value="PPIase_FKBP"/>
</dbReference>
<dbReference type="Pfam" id="PF00254">
    <property type="entry name" value="FKBP_C"/>
    <property type="match status" value="1"/>
</dbReference>
<dbReference type="SUPFAM" id="SSF54534">
    <property type="entry name" value="FKBP-like"/>
    <property type="match status" value="1"/>
</dbReference>
<gene>
    <name evidence="8" type="ORF">PDEL0327_LOCUS292</name>
</gene>
<accession>A0A7S0T8A2</accession>
<dbReference type="Gene3D" id="3.10.50.40">
    <property type="match status" value="1"/>
</dbReference>
<evidence type="ECO:0000256" key="1">
    <source>
        <dbReference type="ARBA" id="ARBA00022729"/>
    </source>
</evidence>
<keyword evidence="1 6" id="KW-0732">Signal</keyword>
<comment type="catalytic activity">
    <reaction evidence="4">
        <text>[protein]-peptidylproline (omega=180) = [protein]-peptidylproline (omega=0)</text>
        <dbReference type="Rhea" id="RHEA:16237"/>
        <dbReference type="Rhea" id="RHEA-COMP:10747"/>
        <dbReference type="Rhea" id="RHEA-COMP:10748"/>
        <dbReference type="ChEBI" id="CHEBI:83833"/>
        <dbReference type="ChEBI" id="CHEBI:83834"/>
        <dbReference type="EC" id="5.2.1.8"/>
    </reaction>
</comment>
<keyword evidence="4" id="KW-0697">Rotamase</keyword>
<dbReference type="GO" id="GO:0003755">
    <property type="term" value="F:peptidyl-prolyl cis-trans isomerase activity"/>
    <property type="evidence" value="ECO:0007669"/>
    <property type="project" value="UniProtKB-KW"/>
</dbReference>
<reference evidence="8" key="1">
    <citation type="submission" date="2021-01" db="EMBL/GenBank/DDBJ databases">
        <authorList>
            <person name="Corre E."/>
            <person name="Pelletier E."/>
            <person name="Niang G."/>
            <person name="Scheremetjew M."/>
            <person name="Finn R."/>
            <person name="Kale V."/>
            <person name="Holt S."/>
            <person name="Cochrane G."/>
            <person name="Meng A."/>
            <person name="Brown T."/>
            <person name="Cohen L."/>
        </authorList>
    </citation>
    <scope>NUCLEOTIDE SEQUENCE</scope>
    <source>
        <strain evidence="8">B596</strain>
    </source>
</reference>
<evidence type="ECO:0000256" key="4">
    <source>
        <dbReference type="PROSITE-ProRule" id="PRU00277"/>
    </source>
</evidence>
<protein>
    <recommendedName>
        <fullName evidence="4">peptidylprolyl isomerase</fullName>
        <ecNumber evidence="4">5.2.1.8</ecNumber>
    </recommendedName>
</protein>
<feature type="domain" description="PPIase FKBP-type" evidence="7">
    <location>
        <begin position="252"/>
        <end position="353"/>
    </location>
</feature>
<dbReference type="InterPro" id="IPR046357">
    <property type="entry name" value="PPIase_dom_sf"/>
</dbReference>
<evidence type="ECO:0000256" key="2">
    <source>
        <dbReference type="ARBA" id="ARBA00022737"/>
    </source>
</evidence>
<keyword evidence="3" id="KW-0325">Glycoprotein</keyword>
<dbReference type="EMBL" id="HBFG01000399">
    <property type="protein sequence ID" value="CAD8728547.1"/>
    <property type="molecule type" value="Transcribed_RNA"/>
</dbReference>
<evidence type="ECO:0000256" key="3">
    <source>
        <dbReference type="ARBA" id="ARBA00023180"/>
    </source>
</evidence>